<feature type="compositionally biased region" description="Basic and acidic residues" evidence="2">
    <location>
        <begin position="2759"/>
        <end position="2770"/>
    </location>
</feature>
<evidence type="ECO:0000256" key="2">
    <source>
        <dbReference type="SAM" id="MobiDB-lite"/>
    </source>
</evidence>
<comment type="caution">
    <text evidence="6">The sequence shown here is derived from an EMBL/GenBank/DDBJ whole genome shotgun (WGS) entry which is preliminary data.</text>
</comment>
<feature type="compositionally biased region" description="Basic and acidic residues" evidence="2">
    <location>
        <begin position="2742"/>
        <end position="2752"/>
    </location>
</feature>
<feature type="coiled-coil region" evidence="1">
    <location>
        <begin position="2344"/>
        <end position="2461"/>
    </location>
</feature>
<dbReference type="InterPro" id="IPR018302">
    <property type="entry name" value="CenpF/LEK1_Rb-prot-bd"/>
</dbReference>
<proteinExistence type="predicted"/>
<feature type="domain" description="Kinetochore protein Cenp-F/LEK1 Rb protein-binding" evidence="5">
    <location>
        <begin position="2794"/>
        <end position="2837"/>
    </location>
</feature>
<dbReference type="InterPro" id="IPR043513">
    <property type="entry name" value="Cenp-F"/>
</dbReference>
<dbReference type="GO" id="GO:0000775">
    <property type="term" value="C:chromosome, centromeric region"/>
    <property type="evidence" value="ECO:0007669"/>
    <property type="project" value="InterPro"/>
</dbReference>
<feature type="region of interest" description="Disordered" evidence="2">
    <location>
        <begin position="1442"/>
        <end position="1462"/>
    </location>
</feature>
<feature type="coiled-coil region" evidence="1">
    <location>
        <begin position="880"/>
        <end position="1092"/>
    </location>
</feature>
<feature type="coiled-coil region" evidence="1">
    <location>
        <begin position="1151"/>
        <end position="1227"/>
    </location>
</feature>
<dbReference type="PANTHER" id="PTHR18874">
    <property type="entry name" value="CMF/LEK/CENP CELL DIVISION-RELATED"/>
    <property type="match status" value="1"/>
</dbReference>
<feature type="region of interest" description="Disordered" evidence="2">
    <location>
        <begin position="2837"/>
        <end position="2945"/>
    </location>
</feature>
<dbReference type="Pfam" id="PF10490">
    <property type="entry name" value="CENP-F_C_Rb_bdg"/>
    <property type="match status" value="1"/>
</dbReference>
<feature type="region of interest" description="Disordered" evidence="2">
    <location>
        <begin position="641"/>
        <end position="666"/>
    </location>
</feature>
<feature type="coiled-coil region" evidence="1">
    <location>
        <begin position="1273"/>
        <end position="1332"/>
    </location>
</feature>
<evidence type="ECO:0000259" key="5">
    <source>
        <dbReference type="Pfam" id="PF10490"/>
    </source>
</evidence>
<feature type="coiled-coil region" evidence="1">
    <location>
        <begin position="270"/>
        <end position="435"/>
    </location>
</feature>
<dbReference type="GO" id="GO:0010389">
    <property type="term" value="P:regulation of G2/M transition of mitotic cell cycle"/>
    <property type="evidence" value="ECO:0007669"/>
    <property type="project" value="TreeGrafter"/>
</dbReference>
<dbReference type="PANTHER" id="PTHR18874:SF10">
    <property type="entry name" value="CENTROMERE PROTEIN F"/>
    <property type="match status" value="1"/>
</dbReference>
<name>A0AAN7S9G7_MYCAM</name>
<keyword evidence="1" id="KW-0175">Coiled coil</keyword>
<feature type="coiled-coil region" evidence="1">
    <location>
        <begin position="1917"/>
        <end position="2312"/>
    </location>
</feature>
<dbReference type="EMBL" id="JAUNZN010000003">
    <property type="protein sequence ID" value="KAK4823636.1"/>
    <property type="molecule type" value="Genomic_DNA"/>
</dbReference>
<feature type="compositionally biased region" description="Polar residues" evidence="2">
    <location>
        <begin position="1442"/>
        <end position="1456"/>
    </location>
</feature>
<keyword evidence="7" id="KW-1185">Reference proteome</keyword>
<feature type="region of interest" description="Disordered" evidence="2">
    <location>
        <begin position="2742"/>
        <end position="2785"/>
    </location>
</feature>
<evidence type="ECO:0008006" key="8">
    <source>
        <dbReference type="Google" id="ProtNLM"/>
    </source>
</evidence>
<evidence type="ECO:0000259" key="4">
    <source>
        <dbReference type="Pfam" id="PF10481"/>
    </source>
</evidence>
<feature type="coiled-coil region" evidence="1">
    <location>
        <begin position="1539"/>
        <end position="1643"/>
    </location>
</feature>
<feature type="region of interest" description="Disordered" evidence="2">
    <location>
        <begin position="191"/>
        <end position="249"/>
    </location>
</feature>
<feature type="coiled-coil region" evidence="1">
    <location>
        <begin position="162"/>
        <end position="189"/>
    </location>
</feature>
<feature type="compositionally biased region" description="Polar residues" evidence="2">
    <location>
        <begin position="2893"/>
        <end position="2912"/>
    </location>
</feature>
<accession>A0AAN7S9G7</accession>
<evidence type="ECO:0000259" key="3">
    <source>
        <dbReference type="Pfam" id="PF10473"/>
    </source>
</evidence>
<feature type="domain" description="Centromere protein Cenp-F leucine-rich repeat-containing" evidence="3">
    <location>
        <begin position="1894"/>
        <end position="2032"/>
    </location>
</feature>
<reference evidence="6 7" key="1">
    <citation type="journal article" date="2023" name="J. Hered.">
        <title>Chromosome-level genome of the wood stork (Mycteria americana) provides insight into avian chromosome evolution.</title>
        <authorList>
            <person name="Flamio R. Jr."/>
            <person name="Ramstad K.M."/>
        </authorList>
    </citation>
    <scope>NUCLEOTIDE SEQUENCE [LARGE SCALE GENOMIC DNA]</scope>
    <source>
        <strain evidence="6">JAX WOST 10</strain>
    </source>
</reference>
<dbReference type="GO" id="GO:0042803">
    <property type="term" value="F:protein homodimerization activity"/>
    <property type="evidence" value="ECO:0007669"/>
    <property type="project" value="InterPro"/>
</dbReference>
<gene>
    <name evidence="6" type="ORF">QYF61_004369</name>
</gene>
<dbReference type="Pfam" id="PF10481">
    <property type="entry name" value="CENP-F_N"/>
    <property type="match status" value="1"/>
</dbReference>
<evidence type="ECO:0000256" key="1">
    <source>
        <dbReference type="SAM" id="Coils"/>
    </source>
</evidence>
<feature type="domain" description="Centromere protein Cenp-F N-terminal" evidence="4">
    <location>
        <begin position="1"/>
        <end position="296"/>
    </location>
</feature>
<feature type="compositionally biased region" description="Basic and acidic residues" evidence="2">
    <location>
        <begin position="647"/>
        <end position="666"/>
    </location>
</feature>
<dbReference type="GO" id="GO:0070840">
    <property type="term" value="F:dynein complex binding"/>
    <property type="evidence" value="ECO:0007669"/>
    <property type="project" value="InterPro"/>
</dbReference>
<evidence type="ECO:0000313" key="7">
    <source>
        <dbReference type="Proteomes" id="UP001333110"/>
    </source>
</evidence>
<dbReference type="GO" id="GO:0005634">
    <property type="term" value="C:nucleus"/>
    <property type="evidence" value="ECO:0007669"/>
    <property type="project" value="TreeGrafter"/>
</dbReference>
<dbReference type="Proteomes" id="UP001333110">
    <property type="component" value="Unassembled WGS sequence"/>
</dbReference>
<dbReference type="GO" id="GO:0008017">
    <property type="term" value="F:microtubule binding"/>
    <property type="evidence" value="ECO:0007669"/>
    <property type="project" value="InterPro"/>
</dbReference>
<dbReference type="GO" id="GO:0000922">
    <property type="term" value="C:spindle pole"/>
    <property type="evidence" value="ECO:0007669"/>
    <property type="project" value="TreeGrafter"/>
</dbReference>
<feature type="domain" description="Centromere protein Cenp-F leucine-rich repeat-containing" evidence="3">
    <location>
        <begin position="2130"/>
        <end position="2269"/>
    </location>
</feature>
<protein>
    <recommendedName>
        <fullName evidence="8">Centromere protein F</fullName>
    </recommendedName>
</protein>
<evidence type="ECO:0000313" key="6">
    <source>
        <dbReference type="EMBL" id="KAK4823636.1"/>
    </source>
</evidence>
<organism evidence="6 7">
    <name type="scientific">Mycteria americana</name>
    <name type="common">Wood stork</name>
    <dbReference type="NCBI Taxonomy" id="33587"/>
    <lineage>
        <taxon>Eukaryota</taxon>
        <taxon>Metazoa</taxon>
        <taxon>Chordata</taxon>
        <taxon>Craniata</taxon>
        <taxon>Vertebrata</taxon>
        <taxon>Euteleostomi</taxon>
        <taxon>Archelosauria</taxon>
        <taxon>Archosauria</taxon>
        <taxon>Dinosauria</taxon>
        <taxon>Saurischia</taxon>
        <taxon>Theropoda</taxon>
        <taxon>Coelurosauria</taxon>
        <taxon>Aves</taxon>
        <taxon>Neognathae</taxon>
        <taxon>Neoaves</taxon>
        <taxon>Aequornithes</taxon>
        <taxon>Ciconiiformes</taxon>
        <taxon>Ciconiidae</taxon>
        <taxon>Mycteria</taxon>
    </lineage>
</organism>
<dbReference type="InterPro" id="IPR019513">
    <property type="entry name" value="Centromere_CenpF_leu-rich_rpt"/>
</dbReference>
<feature type="coiled-coil region" evidence="1">
    <location>
        <begin position="2487"/>
        <end position="2641"/>
    </location>
</feature>
<feature type="coiled-coil region" evidence="1">
    <location>
        <begin position="13"/>
        <end position="131"/>
    </location>
</feature>
<sequence>MSWAVEEWKEGLSPRVLQKIHELESQVDKLKKERQQRQFQLESLEAALQKQKQKVENEKNEAATLKRENQSLMELCDSLEKAKQKISHDLQVKESQVNIQSGQLNSSKKDIERLEQELKRYKCELERSQQTSITGDLSFSGTPQKSFTAPLTPVQSHNDSKFEELEEKYKKEVQERRKLELELRTMQVKKINQPHPQSSLSHREIARQQASSSVFSWQQEKTPSRNQETPARRSSTTSSFPWEKETNSSMISEKNEFDNSFAENCNSSLMMQLRAQNQELNSTVKDLEQQLQAQEKVKKSHMNKHQETELQLDRMKLELTEKDKVLNKTRDKLTQMRTQLDQANTQVQMMEQKVKRLSEELNCQRQNAESARQSLEQKIKAKEKEYQQELSCQQHSLQTLDQQCNQIRNKLNQELQQAKNDFNALQAEFDKVMAVKQCLEHDTSDLTQKLCRAEQALLAAQAKETDLTRSFEEVKQEKKLLDSQLEKKLREIHQLEEELNTIKQSLKQSQNFAEEMKTKNTFQEAELKLLEEKFKKQESSLSLEKLKIALADMEKQQDSTQDLLKEKDNHIKEQNCKISKMEEQLEALQRLLGFKQRECEELQKEATAFSQWKNENDHLINKLKSEKQGMLTNINDLESSLQSQQIKNREHSEKLRMMETESDRKSTEIRELKNMLECKSAELEEQKKAFDELQRKAECSDKQYCKEIENMSCKIFQLTNQVGELEEKLQLAASEGLQREQCYHDLLGEYEKICCLVKEKGTSEMTEDGEVNLQSGQDKTALDNMQLAANNSIAEDHRCARPLLEAGKTKDLSILQDQISSLEFSLVAQKQLNSNQQQQYEERLFNVEQMHESFVTETKQHISNLQVDISARQKLVEKTLAILEEKDMQLQTLNERLENRQAELQDLKINNKVLEDSLRQLKLMSGTWDLEKEGMSSMICSYSKKIEELTEENAALRDLSRALEKEQITLLEANKNISDSLKEREEIISDMAGKHKEERQRIESRTEEIKTELEVLQAKYKSVEEENANMMSILREQTIEFEEKKAKLEQEKQVFSENKDILHKLIASEEMKKDLVQELQQLQSEFSNIQHVPSTELDCLGQEMLNVRATQNTMQEKCGIVFQGKEQLGKELETKSEPLMCDVSCEWRLHSEQLRKSMEEKHAELNKYQVKLELLQMDFEDRELSLENYRLEVMQLETALKSVKIELEKSVREKEILQQELLSVKELKTSDCLLAVSDEDGHSLECNYDSVSQNCGKRGMDESYSSVLLASSLQVTINNLSELEKMCEKLQSENSVLASGFKDSKKNCITGINKVAEEKENIMNADKNLKAEKVIFPDELMDQSDNSDLRMYFDNKEMSFRLKECNTGPSSDYEDLKLSTKEVKICFAEVREKLLSFQNEHIKLYEQHCSMSSKISELQSCIEILKAENSVLSTSLSNASIDSVRVPQSSSQNDTLSKLDETKSMASSSDLFESPCFIEVSEVVDSGNSGMSKWAEEMNQPDSSAEINPEGATKVLVENCHNDHKLDSVREPRRVTPRKSNLESRIEELQMLCQTYEKAIKVLEDQFHIQESMKNEEIQELKKVILCERKEIDHLKQQNLSDKEEWQQKLNNMTMEMECKLAAERKQTENLSLELEAARLQLQVLDLSSHSLLCTEVENNTEQGNNSPFQLGVPLEISALKSNKPKLIPIEKMAVGDTSVCENVAETTEARLMEDYTEKISGEHECRNMSQKITSPSDHASALSFSNSSMFLSAGDFYENQITTETLQEEAKQQTAENLKLIYETEESHKHVDLLMKIEQLNSELNFQNAQLTPKSSAFAELEEATVAVKEENCDIKEKLESVSVNKQQLSLRVVSLEKEPENIKSELEIYKGRLSNAADASDDVEMTKRDCHEQFLAAENEQRSPKSEQVNIEKHALFTEHDIEMLQAKCQQLEREREVNLKTISSFQEHLVSVTAERNHISQELSILSENKKELDQKYQKLQEKLKELESTEVDSTEFIGRLEGEVRIQTNLLETAKSDVNQLSNEKDHLLQKLQSLENDAVSFALEKGKLQNEAADLKKEKELIVRELEMMHSKLSSSEMENSKLSRSLEGLLMEKGELAARLSSAQKEVDQMKYGIEKLKVKIESDEKKKHQVAEKLRESERKADSLLDKIERLERELEMSEKNLEDAVIQSETAKAEAETLAMEMEEMTEKLKCFNLQIDVLTSQKECLAKDLKEKQERILELESSNLTTAKLLEEKEEEKMQIKDEFENTVVLLKSELKDIREKLEFSCKEEADARAKEQVLINQVACLEQDKTILLQECQEIKTENIKLDQTREVLVQELMDCKQKLNAKVQENGALQKHVKETEELSLQLTRMQHEYECWHQEKKRLQNLIAELKLKEQHFSDNETFPDILNVLKMSYKDLEKELESTLCEKSTLCKKVNELTESCTELQVKLSDTEQKISKLQEEFTTERNKLAEEIQLIQEHSEKNKIQLHLTMSEKNELTKSLEVVQKELQEKESEMKREILEYKDRLLQAEKEHQDALTEANRKNEVEIEACQGKMNSLEHFISSQKLEIEHLKSSKEELNNSLKEANQTLGELLKTKADNVNIIVQLKKENEFAHSKVQLWMKSCKQMEQEKEMLQKQLVERDELLRKKNLTMSKYKKEGADENANTEEIKLKLEELQESTEVKTREANENLEKYCSLIVKYYKLEEANEMLKTQVSLLSAQLKQPTSDAVSTPLLNSDNSLTVRNQSVKEMRSDEDNTKLSSKRQRYEDNRKDNGEPRSPLPETSSKKKRKDDICQNLLGQENTDGEPDGLPEVVKRGFADIPTGKVSPYILRRTTLNLRTSPHLASPSEKLPLPTQDVRKCGPDNLGERSCWTPGGSKPQKVNDEQQSQAVTAFPPMKSTSRSPLCLYKQSTKTVSDNTRESHMMHKAKNSLNEQGLPEQDEQKENCKVQ</sequence>
<dbReference type="GO" id="GO:0051310">
    <property type="term" value="P:metaphase chromosome alignment"/>
    <property type="evidence" value="ECO:0007669"/>
    <property type="project" value="TreeGrafter"/>
</dbReference>
<dbReference type="Pfam" id="PF10473">
    <property type="entry name" value="CENP-F_leu_zip"/>
    <property type="match status" value="2"/>
</dbReference>
<dbReference type="InterPro" id="IPR018463">
    <property type="entry name" value="Centromere_CenpF_N"/>
</dbReference>
<feature type="compositionally biased region" description="Basic and acidic residues" evidence="2">
    <location>
        <begin position="2936"/>
        <end position="2945"/>
    </location>
</feature>
<dbReference type="GO" id="GO:0000278">
    <property type="term" value="P:mitotic cell cycle"/>
    <property type="evidence" value="ECO:0007669"/>
    <property type="project" value="TreeGrafter"/>
</dbReference>
<feature type="compositionally biased region" description="Polar residues" evidence="2">
    <location>
        <begin position="208"/>
        <end position="240"/>
    </location>
</feature>